<evidence type="ECO:0000256" key="7">
    <source>
        <dbReference type="SAM" id="Phobius"/>
    </source>
</evidence>
<dbReference type="PANTHER" id="PTHR37937:SF1">
    <property type="entry name" value="CONJUGATIVE TRANSFER: DNA TRANSPORT"/>
    <property type="match status" value="1"/>
</dbReference>
<dbReference type="PANTHER" id="PTHR37937">
    <property type="entry name" value="CONJUGATIVE TRANSFER: DNA TRANSPORT"/>
    <property type="match status" value="1"/>
</dbReference>
<comment type="caution">
    <text evidence="9">The sequence shown here is derived from an EMBL/GenBank/DDBJ whole genome shotgun (WGS) entry which is preliminary data.</text>
</comment>
<evidence type="ECO:0000256" key="5">
    <source>
        <dbReference type="ARBA" id="ARBA00022989"/>
    </source>
</evidence>
<dbReference type="RefSeq" id="WP_311686565.1">
    <property type="nucleotide sequence ID" value="NZ_JAVRHM010000021.1"/>
</dbReference>
<keyword evidence="6 7" id="KW-0472">Membrane</keyword>
<dbReference type="InterPro" id="IPR051539">
    <property type="entry name" value="T4SS-coupling_protein"/>
</dbReference>
<dbReference type="EMBL" id="JAVRHM010000021">
    <property type="protein sequence ID" value="MDT0691251.1"/>
    <property type="molecule type" value="Genomic_DNA"/>
</dbReference>
<feature type="transmembrane region" description="Helical" evidence="7">
    <location>
        <begin position="60"/>
        <end position="84"/>
    </location>
</feature>
<evidence type="ECO:0000256" key="2">
    <source>
        <dbReference type="ARBA" id="ARBA00008806"/>
    </source>
</evidence>
<feature type="transmembrane region" description="Helical" evidence="7">
    <location>
        <begin position="122"/>
        <end position="139"/>
    </location>
</feature>
<evidence type="ECO:0000256" key="6">
    <source>
        <dbReference type="ARBA" id="ARBA00023136"/>
    </source>
</evidence>
<protein>
    <submittedName>
        <fullName evidence="9">YWFCY domain-containing protein</fullName>
    </submittedName>
</protein>
<evidence type="ECO:0000259" key="8">
    <source>
        <dbReference type="Pfam" id="PF14293"/>
    </source>
</evidence>
<feature type="transmembrane region" description="Helical" evidence="7">
    <location>
        <begin position="12"/>
        <end position="40"/>
    </location>
</feature>
<keyword evidence="4 7" id="KW-0812">Transmembrane</keyword>
<dbReference type="InterPro" id="IPR025988">
    <property type="entry name" value="YWFCY_dom"/>
</dbReference>
<reference evidence="9 10" key="1">
    <citation type="submission" date="2023-09" db="EMBL/GenBank/DDBJ databases">
        <authorList>
            <person name="Rey-Velasco X."/>
        </authorList>
    </citation>
    <scope>NUCLEOTIDE SEQUENCE [LARGE SCALE GENOMIC DNA]</scope>
    <source>
        <strain evidence="9 10">F188</strain>
    </source>
</reference>
<evidence type="ECO:0000256" key="3">
    <source>
        <dbReference type="ARBA" id="ARBA00022475"/>
    </source>
</evidence>
<keyword evidence="5 7" id="KW-1133">Transmembrane helix</keyword>
<dbReference type="Gene3D" id="3.40.50.300">
    <property type="entry name" value="P-loop containing nucleotide triphosphate hydrolases"/>
    <property type="match status" value="2"/>
</dbReference>
<accession>A0ABU3E5H2</accession>
<dbReference type="Pfam" id="PF14293">
    <property type="entry name" value="YWFCY"/>
    <property type="match status" value="1"/>
</dbReference>
<dbReference type="SUPFAM" id="SSF52540">
    <property type="entry name" value="P-loop containing nucleoside triphosphate hydrolases"/>
    <property type="match status" value="1"/>
</dbReference>
<dbReference type="InterPro" id="IPR003688">
    <property type="entry name" value="TraG/VirD4"/>
</dbReference>
<organism evidence="9 10">
    <name type="scientific">Autumnicola patrickiae</name>
    <dbReference type="NCBI Taxonomy" id="3075591"/>
    <lineage>
        <taxon>Bacteria</taxon>
        <taxon>Pseudomonadati</taxon>
        <taxon>Bacteroidota</taxon>
        <taxon>Flavobacteriia</taxon>
        <taxon>Flavobacteriales</taxon>
        <taxon>Flavobacteriaceae</taxon>
        <taxon>Autumnicola</taxon>
    </lineage>
</organism>
<proteinExistence type="inferred from homology"/>
<evidence type="ECO:0000256" key="4">
    <source>
        <dbReference type="ARBA" id="ARBA00022692"/>
    </source>
</evidence>
<name>A0ABU3E5H2_9FLAO</name>
<evidence type="ECO:0000256" key="1">
    <source>
        <dbReference type="ARBA" id="ARBA00004651"/>
    </source>
</evidence>
<feature type="domain" description="YWFCY" evidence="8">
    <location>
        <begin position="25"/>
        <end position="150"/>
    </location>
</feature>
<gene>
    <name evidence="9" type="ORF">RM549_15755</name>
</gene>
<dbReference type="CDD" id="cd01127">
    <property type="entry name" value="TrwB_TraG_TraD_VirD4"/>
    <property type="match status" value="1"/>
</dbReference>
<comment type="subcellular location">
    <subcellularLocation>
        <location evidence="1">Cell membrane</location>
        <topology evidence="1">Multi-pass membrane protein</topology>
    </subcellularLocation>
</comment>
<evidence type="ECO:0000313" key="9">
    <source>
        <dbReference type="EMBL" id="MDT0691251.1"/>
    </source>
</evidence>
<dbReference type="Pfam" id="PF02534">
    <property type="entry name" value="T4SS-DNA_transf"/>
    <property type="match status" value="1"/>
</dbReference>
<sequence>MIHTNKHKQEDYFYNSYLIANGMLFLFVALHFYLFGYGYFDYFGLTHPYLEKIMMPIASSLFFSNHFITKAIIVVISLITFSMVKVYKNKDINLNAAIRNLVLGIIIFFASSLILYLELSMVAGYSFYVLISFTGLILFNDGMGKIFRYFKSDLKEDIFNKGQETFPQERRKLVNESSVNLPAKYNFNKRQFKSWINFVNLYRGLLVTGSPGSGKTYFVIRHIISQLINKNFTMLVYDFKYPDLSKLTYNLLREAYPKLKIQPTFYCINFDDLEKSHRVNPLLPESIKDISDAYQASKSVYYGMSIKGTTKQDPFWEDGAINALASIIWLLKKENNGKYCTFPHALEFLMGDHRKYIPVLMCDSQASKYASVLYTAMLEDNSKLLNNMMATLKQKMAKLASPNVYWIMTGNDFSLHLNNPEDPKILCLANNDQKNHVYSAPISLIIEKTSRLINRKGQLKCATVFDEFPTVYFENVANQIATARSNKIATILGLQDASQNEKNLGRIDSEIIFNITPNIISGSLSGKMAKDLSERLGKIKMVRDSVNMGQDGPTKNQSVQMDYAVPVSTINNLSSGEVVGVVADNPDQAIELKRFHSHIINDHKKLEKFDRRMEELPVVNPNVSEEKVNLNFDKISYDSNQLINDLYEKYSTDDRYRNIFSPLEKSKI</sequence>
<keyword evidence="10" id="KW-1185">Reference proteome</keyword>
<evidence type="ECO:0000313" key="10">
    <source>
        <dbReference type="Proteomes" id="UP001261624"/>
    </source>
</evidence>
<dbReference type="Proteomes" id="UP001261624">
    <property type="component" value="Unassembled WGS sequence"/>
</dbReference>
<feature type="transmembrane region" description="Helical" evidence="7">
    <location>
        <begin position="96"/>
        <end position="116"/>
    </location>
</feature>
<dbReference type="InterPro" id="IPR027417">
    <property type="entry name" value="P-loop_NTPase"/>
</dbReference>
<comment type="similarity">
    <text evidence="2">Belongs to the VirD4/TraG family.</text>
</comment>
<keyword evidence="3" id="KW-1003">Cell membrane</keyword>